<dbReference type="EMBL" id="JBIMZQ010000014">
    <property type="protein sequence ID" value="KAL3667351.1"/>
    <property type="molecule type" value="Genomic_DNA"/>
</dbReference>
<reference evidence="2 3" key="1">
    <citation type="submission" date="2024-09" db="EMBL/GenBank/DDBJ databases">
        <title>Genome sequencing and assembly of Phytophthora oleae, isolate VK10A, causative agent of rot of olive drupes.</title>
        <authorList>
            <person name="Conti Taguali S."/>
            <person name="Riolo M."/>
            <person name="La Spada F."/>
            <person name="Cacciola S.O."/>
            <person name="Dionisio G."/>
        </authorList>
    </citation>
    <scope>NUCLEOTIDE SEQUENCE [LARGE SCALE GENOMIC DNA]</scope>
    <source>
        <strain evidence="2 3">VK10A</strain>
    </source>
</reference>
<feature type="region of interest" description="Disordered" evidence="1">
    <location>
        <begin position="156"/>
        <end position="183"/>
    </location>
</feature>
<evidence type="ECO:0000313" key="2">
    <source>
        <dbReference type="EMBL" id="KAL3667351.1"/>
    </source>
</evidence>
<name>A0ABD3FLZ9_9STRA</name>
<feature type="compositionally biased region" description="Polar residues" evidence="1">
    <location>
        <begin position="156"/>
        <end position="166"/>
    </location>
</feature>
<accession>A0ABD3FLZ9</accession>
<gene>
    <name evidence="2" type="ORF">V7S43_007577</name>
</gene>
<protein>
    <submittedName>
        <fullName evidence="2">Uncharacterized protein</fullName>
    </submittedName>
</protein>
<feature type="region of interest" description="Disordered" evidence="1">
    <location>
        <begin position="59"/>
        <end position="86"/>
    </location>
</feature>
<comment type="caution">
    <text evidence="2">The sequence shown here is derived from an EMBL/GenBank/DDBJ whole genome shotgun (WGS) entry which is preliminary data.</text>
</comment>
<dbReference type="AlphaFoldDB" id="A0ABD3FLZ9"/>
<proteinExistence type="predicted"/>
<keyword evidence="3" id="KW-1185">Reference proteome</keyword>
<organism evidence="2 3">
    <name type="scientific">Phytophthora oleae</name>
    <dbReference type="NCBI Taxonomy" id="2107226"/>
    <lineage>
        <taxon>Eukaryota</taxon>
        <taxon>Sar</taxon>
        <taxon>Stramenopiles</taxon>
        <taxon>Oomycota</taxon>
        <taxon>Peronosporomycetes</taxon>
        <taxon>Peronosporales</taxon>
        <taxon>Peronosporaceae</taxon>
        <taxon>Phytophthora</taxon>
    </lineage>
</organism>
<feature type="compositionally biased region" description="Low complexity" evidence="1">
    <location>
        <begin position="60"/>
        <end position="81"/>
    </location>
</feature>
<sequence>MFVAREGHSFGELPTIALDTRWSMTNAASFTAQIEENVAEIAPVLETVRLKKIRNVAPESNATPSSNATSSSNPMSSRNANTATLPAYSSRTSQVSFVRLTRNERSAHVILTHAEKYNIARSVFDPVIDRLTSLSSPKFYKQIQMWEEMITKFTDSGATGSSLNNDTNEDRTSNSDSDYESGLDADDDILDLGDVHEVEEGAVGGGSADTEVVEAPTLPSPLILSSATQCNVKFL</sequence>
<evidence type="ECO:0000313" key="3">
    <source>
        <dbReference type="Proteomes" id="UP001632037"/>
    </source>
</evidence>
<dbReference type="Proteomes" id="UP001632037">
    <property type="component" value="Unassembled WGS sequence"/>
</dbReference>
<evidence type="ECO:0000256" key="1">
    <source>
        <dbReference type="SAM" id="MobiDB-lite"/>
    </source>
</evidence>